<dbReference type="AlphaFoldDB" id="A0A7X2Z1S0"/>
<comment type="caution">
    <text evidence="2">The sequence shown here is derived from an EMBL/GenBank/DDBJ whole genome shotgun (WGS) entry which is preliminary data.</text>
</comment>
<feature type="signal peptide" evidence="1">
    <location>
        <begin position="1"/>
        <end position="24"/>
    </location>
</feature>
<organism evidence="2 3">
    <name type="scientific">Paenibacillus woosongensis</name>
    <dbReference type="NCBI Taxonomy" id="307580"/>
    <lineage>
        <taxon>Bacteria</taxon>
        <taxon>Bacillati</taxon>
        <taxon>Bacillota</taxon>
        <taxon>Bacilli</taxon>
        <taxon>Bacillales</taxon>
        <taxon>Paenibacillaceae</taxon>
        <taxon>Paenibacillus</taxon>
    </lineage>
</organism>
<dbReference type="Proteomes" id="UP000447876">
    <property type="component" value="Unassembled WGS sequence"/>
</dbReference>
<dbReference type="OrthoDB" id="2112749at2"/>
<keyword evidence="1" id="KW-0732">Signal</keyword>
<name>A0A7X2Z1S0_9BACL</name>
<gene>
    <name evidence="2" type="ORF">GNP95_12910</name>
</gene>
<reference evidence="2 3" key="1">
    <citation type="submission" date="2019-11" db="EMBL/GenBank/DDBJ databases">
        <title>Draft genome sequences of five Paenibacillus species of dairy origin.</title>
        <authorList>
            <person name="Olajide A.M."/>
            <person name="Chen S."/>
            <person name="Lapointe G."/>
        </authorList>
    </citation>
    <scope>NUCLEOTIDE SEQUENCE [LARGE SCALE GENOMIC DNA]</scope>
    <source>
        <strain evidence="2 3">12CR55</strain>
    </source>
</reference>
<evidence type="ECO:0000313" key="3">
    <source>
        <dbReference type="Proteomes" id="UP000447876"/>
    </source>
</evidence>
<protein>
    <submittedName>
        <fullName evidence="2">Uncharacterized protein</fullName>
    </submittedName>
</protein>
<proteinExistence type="predicted"/>
<sequence length="187" mass="20558">MIRKILCFFMVLTLVMSTATSALSASKEDTKELSIQNLFDQRAKLLNEKEVDLQRINRIESQLQTLGVESLSSGEVNAKFKATGKITPQVSVPNQTNVSWFTYRSEIIKNGKTYEVQRLIAQPNTLDSNLKSRGSASVSSTYRWKAASINVIKMLATSSVGEIPGASTVLTVYDAVTGFISDIQPTT</sequence>
<feature type="chain" id="PRO_5031010769" evidence="1">
    <location>
        <begin position="25"/>
        <end position="187"/>
    </location>
</feature>
<dbReference type="EMBL" id="WNZW01000003">
    <property type="protein sequence ID" value="MUG45890.1"/>
    <property type="molecule type" value="Genomic_DNA"/>
</dbReference>
<accession>A0A7X2Z1S0</accession>
<evidence type="ECO:0000256" key="1">
    <source>
        <dbReference type="SAM" id="SignalP"/>
    </source>
</evidence>
<evidence type="ECO:0000313" key="2">
    <source>
        <dbReference type="EMBL" id="MUG45890.1"/>
    </source>
</evidence>